<comment type="caution">
    <text evidence="8">The sequence shown here is derived from an EMBL/GenBank/DDBJ whole genome shotgun (WGS) entry which is preliminary data.</text>
</comment>
<keyword evidence="5" id="KW-0539">Nucleus</keyword>
<accession>A0AAW2W762</accession>
<keyword evidence="4" id="KW-0804">Transcription</keyword>
<gene>
    <name evidence="8" type="ORF">Sradi_0418400</name>
</gene>
<name>A0AAW2W762_SESRA</name>
<dbReference type="GO" id="GO:0003677">
    <property type="term" value="F:DNA binding"/>
    <property type="evidence" value="ECO:0007669"/>
    <property type="project" value="UniProtKB-KW"/>
</dbReference>
<evidence type="ECO:0000256" key="3">
    <source>
        <dbReference type="ARBA" id="ARBA00023125"/>
    </source>
</evidence>
<keyword evidence="3" id="KW-0238">DNA-binding</keyword>
<feature type="region of interest" description="Disordered" evidence="6">
    <location>
        <begin position="127"/>
        <end position="150"/>
    </location>
</feature>
<dbReference type="PANTHER" id="PTHR34269">
    <property type="entry name" value="TRANSCRIPTION FACTOR B3-DOMAIN FAMILY-RELATED"/>
    <property type="match status" value="1"/>
</dbReference>
<proteinExistence type="predicted"/>
<dbReference type="PANTHER" id="PTHR34269:SF11">
    <property type="entry name" value="B3 DOMAIN PROTEIN"/>
    <property type="match status" value="1"/>
</dbReference>
<evidence type="ECO:0000256" key="5">
    <source>
        <dbReference type="ARBA" id="ARBA00023242"/>
    </source>
</evidence>
<dbReference type="SMART" id="SM01019">
    <property type="entry name" value="B3"/>
    <property type="match status" value="1"/>
</dbReference>
<keyword evidence="2" id="KW-0805">Transcription regulation</keyword>
<feature type="region of interest" description="Disordered" evidence="6">
    <location>
        <begin position="19"/>
        <end position="43"/>
    </location>
</feature>
<evidence type="ECO:0000256" key="6">
    <source>
        <dbReference type="SAM" id="MobiDB-lite"/>
    </source>
</evidence>
<organism evidence="8">
    <name type="scientific">Sesamum radiatum</name>
    <name type="common">Black benniseed</name>
    <dbReference type="NCBI Taxonomy" id="300843"/>
    <lineage>
        <taxon>Eukaryota</taxon>
        <taxon>Viridiplantae</taxon>
        <taxon>Streptophyta</taxon>
        <taxon>Embryophyta</taxon>
        <taxon>Tracheophyta</taxon>
        <taxon>Spermatophyta</taxon>
        <taxon>Magnoliopsida</taxon>
        <taxon>eudicotyledons</taxon>
        <taxon>Gunneridae</taxon>
        <taxon>Pentapetalae</taxon>
        <taxon>asterids</taxon>
        <taxon>lamiids</taxon>
        <taxon>Lamiales</taxon>
        <taxon>Pedaliaceae</taxon>
        <taxon>Sesamum</taxon>
    </lineage>
</organism>
<dbReference type="CDD" id="cd10017">
    <property type="entry name" value="B3_DNA"/>
    <property type="match status" value="1"/>
</dbReference>
<dbReference type="AlphaFoldDB" id="A0AAW2W762"/>
<reference evidence="8" key="2">
    <citation type="journal article" date="2024" name="Plant">
        <title>Genomic evolution and insights into agronomic trait innovations of Sesamum species.</title>
        <authorList>
            <person name="Miao H."/>
            <person name="Wang L."/>
            <person name="Qu L."/>
            <person name="Liu H."/>
            <person name="Sun Y."/>
            <person name="Le M."/>
            <person name="Wang Q."/>
            <person name="Wei S."/>
            <person name="Zheng Y."/>
            <person name="Lin W."/>
            <person name="Duan Y."/>
            <person name="Cao H."/>
            <person name="Xiong S."/>
            <person name="Wang X."/>
            <person name="Wei L."/>
            <person name="Li C."/>
            <person name="Ma Q."/>
            <person name="Ju M."/>
            <person name="Zhao R."/>
            <person name="Li G."/>
            <person name="Mu C."/>
            <person name="Tian Q."/>
            <person name="Mei H."/>
            <person name="Zhang T."/>
            <person name="Gao T."/>
            <person name="Zhang H."/>
        </authorList>
    </citation>
    <scope>NUCLEOTIDE SEQUENCE</scope>
    <source>
        <strain evidence="8">G02</strain>
    </source>
</reference>
<dbReference type="EMBL" id="JACGWJ010000002">
    <property type="protein sequence ID" value="KAL0437105.1"/>
    <property type="molecule type" value="Genomic_DNA"/>
</dbReference>
<protein>
    <submittedName>
        <fullName evidence="8">B3 domain-containing protein</fullName>
    </submittedName>
</protein>
<evidence type="ECO:0000256" key="4">
    <source>
        <dbReference type="ARBA" id="ARBA00023163"/>
    </source>
</evidence>
<sequence>MLLLQNLLQHQWRQQQQRGARRISSILSSADEEPRRNKGKRKMSPFFDKAAPIETAVSTHLSLLFAAPPTFKHTKNAIGPSLSPSLARSSYVFTSAGKPVDEIVSNEAGVSTHLSLLFAGPPTFKKTKNAIGPSPNMARSSDVFTSEGKPTDEIASTEAGVSTHLSLHFAGPPTLEQTKNAIGPSPSPSPSPSMARRELDVDTKTLPTAENGVSTHLSLLHFTGTPKKTAVVSTRYSPPAPRGVLVVPWNLPALREDRWDIKKVLTKSDVDESSRLLLAKVVVQEHILPHVMGNGPGPDEGQGVEVAVWDMDKGSEHVLVLKKWKSGSFVLVKNWMSDFVRRRGLEKDDVIGLRWDDGNSRLEFTVLKKN</sequence>
<comment type="subcellular location">
    <subcellularLocation>
        <location evidence="1">Nucleus</location>
    </subcellularLocation>
</comment>
<dbReference type="InterPro" id="IPR015300">
    <property type="entry name" value="DNA-bd_pseudobarrel_sf"/>
</dbReference>
<dbReference type="GO" id="GO:0005634">
    <property type="term" value="C:nucleus"/>
    <property type="evidence" value="ECO:0007669"/>
    <property type="project" value="UniProtKB-SubCell"/>
</dbReference>
<dbReference type="SUPFAM" id="SSF101936">
    <property type="entry name" value="DNA-binding pseudobarrel domain"/>
    <property type="match status" value="1"/>
</dbReference>
<evidence type="ECO:0000259" key="7">
    <source>
        <dbReference type="SMART" id="SM01019"/>
    </source>
</evidence>
<feature type="domain" description="TF-B3" evidence="7">
    <location>
        <begin position="261"/>
        <end position="370"/>
    </location>
</feature>
<evidence type="ECO:0000256" key="1">
    <source>
        <dbReference type="ARBA" id="ARBA00004123"/>
    </source>
</evidence>
<evidence type="ECO:0000256" key="2">
    <source>
        <dbReference type="ARBA" id="ARBA00023015"/>
    </source>
</evidence>
<reference evidence="8" key="1">
    <citation type="submission" date="2020-06" db="EMBL/GenBank/DDBJ databases">
        <authorList>
            <person name="Li T."/>
            <person name="Hu X."/>
            <person name="Zhang T."/>
            <person name="Song X."/>
            <person name="Zhang H."/>
            <person name="Dai N."/>
            <person name="Sheng W."/>
            <person name="Hou X."/>
            <person name="Wei L."/>
        </authorList>
    </citation>
    <scope>NUCLEOTIDE SEQUENCE</scope>
    <source>
        <strain evidence="8">G02</strain>
        <tissue evidence="8">Leaf</tissue>
    </source>
</reference>
<feature type="region of interest" description="Disordered" evidence="6">
    <location>
        <begin position="174"/>
        <end position="198"/>
    </location>
</feature>
<evidence type="ECO:0000313" key="8">
    <source>
        <dbReference type="EMBL" id="KAL0437105.1"/>
    </source>
</evidence>
<dbReference type="Gene3D" id="2.40.330.10">
    <property type="entry name" value="DNA-binding pseudobarrel domain"/>
    <property type="match status" value="1"/>
</dbReference>
<dbReference type="InterPro" id="IPR051442">
    <property type="entry name" value="B3_domain"/>
</dbReference>
<dbReference type="InterPro" id="IPR003340">
    <property type="entry name" value="B3_DNA-bd"/>
</dbReference>